<dbReference type="SUPFAM" id="SSF55785">
    <property type="entry name" value="PYP-like sensor domain (PAS domain)"/>
    <property type="match status" value="1"/>
</dbReference>
<name>A0A4Q7ILI7_9GAMM</name>
<dbReference type="SMART" id="SM00091">
    <property type="entry name" value="PAS"/>
    <property type="match status" value="2"/>
</dbReference>
<feature type="domain" description="PAS" evidence="2">
    <location>
        <begin position="153"/>
        <end position="195"/>
    </location>
</feature>
<protein>
    <recommendedName>
        <fullName evidence="2">PAS domain-containing protein</fullName>
    </recommendedName>
</protein>
<organism evidence="3 4">
    <name type="scientific">Pseudoalteromonas phenolica</name>
    <dbReference type="NCBI Taxonomy" id="161398"/>
    <lineage>
        <taxon>Bacteria</taxon>
        <taxon>Pseudomonadati</taxon>
        <taxon>Pseudomonadota</taxon>
        <taxon>Gammaproteobacteria</taxon>
        <taxon>Alteromonadales</taxon>
        <taxon>Pseudoalteromonadaceae</taxon>
        <taxon>Pseudoalteromonas</taxon>
    </lineage>
</organism>
<dbReference type="RefSeq" id="WP_130256285.1">
    <property type="nucleotide sequence ID" value="NZ_PPSX01000058.1"/>
</dbReference>
<keyword evidence="1" id="KW-0472">Membrane</keyword>
<evidence type="ECO:0000313" key="4">
    <source>
        <dbReference type="Proteomes" id="UP000291338"/>
    </source>
</evidence>
<dbReference type="Pfam" id="PF13188">
    <property type="entry name" value="PAS_8"/>
    <property type="match status" value="1"/>
</dbReference>
<dbReference type="Gene3D" id="3.30.450.20">
    <property type="entry name" value="PAS domain"/>
    <property type="match status" value="2"/>
</dbReference>
<reference evidence="3 4" key="1">
    <citation type="submission" date="2018-01" db="EMBL/GenBank/DDBJ databases">
        <title>Co-occurrence of chitin degradation, pigmentation and bioactivity in marine Pseudoalteromonas.</title>
        <authorList>
            <person name="Paulsen S."/>
            <person name="Gram L."/>
            <person name="Machado H."/>
        </authorList>
    </citation>
    <scope>NUCLEOTIDE SEQUENCE [LARGE SCALE GENOMIC DNA]</scope>
    <source>
        <strain evidence="3 4">S3898</strain>
    </source>
</reference>
<gene>
    <name evidence="3" type="ORF">C1E23_14630</name>
</gene>
<comment type="caution">
    <text evidence="3">The sequence shown here is derived from an EMBL/GenBank/DDBJ whole genome shotgun (WGS) entry which is preliminary data.</text>
</comment>
<dbReference type="Pfam" id="PF13426">
    <property type="entry name" value="PAS_9"/>
    <property type="match status" value="1"/>
</dbReference>
<evidence type="ECO:0000259" key="2">
    <source>
        <dbReference type="PROSITE" id="PS50112"/>
    </source>
</evidence>
<dbReference type="Proteomes" id="UP000291338">
    <property type="component" value="Unassembled WGS sequence"/>
</dbReference>
<dbReference type="EMBL" id="PPSX01000058">
    <property type="protein sequence ID" value="RZQ52359.1"/>
    <property type="molecule type" value="Genomic_DNA"/>
</dbReference>
<sequence>MSKRSTYMQAFNEVQDIIVDRNDKVINVLDVIGPRFASLVRDLSKPVKTEQDILGPQLKASNEQAVSQIFFMFMTALVISVAIIFVLLRMVMKQLGKDPNELDNIAMAISKGDLDLEYDERAPQGVFKSMLAMRQSLGLIREKEAQERIIARVNARIKSALDNANSNVMIADKDHKVIYLNDAIQQMFNHVESELQQNELPTFSANHILDTHNASLMPYFEQQLSHIESLTTSLEAQFVVAARTFKLVASPVMVEAQRVGTVFEWQDRTDELAAEKEKARIASENARVKYALDGSSGQVMIADTDFNVIYLNDSLVEMFKVAHKDITQAMPHFNVKAIENNKVNSFFSHFSDKLADIAAQTNSIETEFVIAGRTFTVIISPVNVDRERVGTVLEWQDRTYWLAKERKNTNCRRKCSS</sequence>
<proteinExistence type="predicted"/>
<dbReference type="InterPro" id="IPR000014">
    <property type="entry name" value="PAS"/>
</dbReference>
<keyword evidence="1" id="KW-1133">Transmembrane helix</keyword>
<evidence type="ECO:0000313" key="3">
    <source>
        <dbReference type="EMBL" id="RZQ52359.1"/>
    </source>
</evidence>
<feature type="transmembrane region" description="Helical" evidence="1">
    <location>
        <begin position="69"/>
        <end position="88"/>
    </location>
</feature>
<accession>A0A4Q7ILI7</accession>
<evidence type="ECO:0000256" key="1">
    <source>
        <dbReference type="SAM" id="Phobius"/>
    </source>
</evidence>
<dbReference type="PROSITE" id="PS50112">
    <property type="entry name" value="PAS"/>
    <property type="match status" value="1"/>
</dbReference>
<dbReference type="InterPro" id="IPR035965">
    <property type="entry name" value="PAS-like_dom_sf"/>
</dbReference>
<dbReference type="AlphaFoldDB" id="A0A4Q7ILI7"/>
<keyword evidence="1" id="KW-0812">Transmembrane</keyword>